<reference evidence="2" key="1">
    <citation type="submission" date="2022-01" db="EMBL/GenBank/DDBJ databases">
        <authorList>
            <person name="King R."/>
        </authorList>
    </citation>
    <scope>NUCLEOTIDE SEQUENCE</scope>
</reference>
<keyword evidence="3" id="KW-1185">Reference proteome</keyword>
<accession>A0A9N9RRM2</accession>
<dbReference type="SUPFAM" id="SSF81296">
    <property type="entry name" value="E set domains"/>
    <property type="match status" value="1"/>
</dbReference>
<evidence type="ECO:0000313" key="3">
    <source>
        <dbReference type="Proteomes" id="UP001153620"/>
    </source>
</evidence>
<organism evidence="2 3">
    <name type="scientific">Chironomus riparius</name>
    <dbReference type="NCBI Taxonomy" id="315576"/>
    <lineage>
        <taxon>Eukaryota</taxon>
        <taxon>Metazoa</taxon>
        <taxon>Ecdysozoa</taxon>
        <taxon>Arthropoda</taxon>
        <taxon>Hexapoda</taxon>
        <taxon>Insecta</taxon>
        <taxon>Pterygota</taxon>
        <taxon>Neoptera</taxon>
        <taxon>Endopterygota</taxon>
        <taxon>Diptera</taxon>
        <taxon>Nematocera</taxon>
        <taxon>Chironomoidea</taxon>
        <taxon>Chironomidae</taxon>
        <taxon>Chironominae</taxon>
        <taxon>Chironomus</taxon>
    </lineage>
</organism>
<protein>
    <recommendedName>
        <fullName evidence="1">MD-2-related lipid-recognition domain-containing protein</fullName>
    </recommendedName>
</protein>
<dbReference type="EMBL" id="OU895878">
    <property type="protein sequence ID" value="CAG9803562.1"/>
    <property type="molecule type" value="Genomic_DNA"/>
</dbReference>
<dbReference type="Proteomes" id="UP001153620">
    <property type="component" value="Chromosome 2"/>
</dbReference>
<sequence length="169" mass="19213">MIRLENFQYTNQSETFNSTMKFVFLLTFVFGASQAFWTDCPGVPGLDLFESPQCSGDRCRATRGEIFYGKFWFHTAGAYNELRSRATAFIFGIGVNLPMTPPHDDLCNLIQFPNGTLTSCPTIPNQQYLVEFIMEIPQIFPTMRNTRVQGDLFNGNDRVICLQILADLL</sequence>
<gene>
    <name evidence="2" type="ORF">CHIRRI_LOCUS6460</name>
</gene>
<reference evidence="2" key="2">
    <citation type="submission" date="2022-10" db="EMBL/GenBank/DDBJ databases">
        <authorList>
            <consortium name="ENA_rothamsted_submissions"/>
            <consortium name="culmorum"/>
            <person name="King R."/>
        </authorList>
    </citation>
    <scope>NUCLEOTIDE SEQUENCE</scope>
</reference>
<evidence type="ECO:0000313" key="2">
    <source>
        <dbReference type="EMBL" id="CAG9803562.1"/>
    </source>
</evidence>
<dbReference type="InterPro" id="IPR014756">
    <property type="entry name" value="Ig_E-set"/>
</dbReference>
<dbReference type="InterPro" id="IPR003172">
    <property type="entry name" value="ML_dom"/>
</dbReference>
<dbReference type="Gene3D" id="2.60.40.770">
    <property type="match status" value="1"/>
</dbReference>
<name>A0A9N9RRM2_9DIPT</name>
<proteinExistence type="predicted"/>
<evidence type="ECO:0000259" key="1">
    <source>
        <dbReference type="Pfam" id="PF02221"/>
    </source>
</evidence>
<dbReference type="AlphaFoldDB" id="A0A9N9RRM2"/>
<dbReference type="Pfam" id="PF02221">
    <property type="entry name" value="E1_DerP2_DerF2"/>
    <property type="match status" value="1"/>
</dbReference>
<dbReference type="OrthoDB" id="6332846at2759"/>
<feature type="domain" description="MD-2-related lipid-recognition" evidence="1">
    <location>
        <begin position="78"/>
        <end position="166"/>
    </location>
</feature>